<keyword evidence="4 9" id="KW-0256">Endoplasmic reticulum</keyword>
<keyword evidence="5" id="KW-0735">Signal-anchor</keyword>
<evidence type="ECO:0000256" key="9">
    <source>
        <dbReference type="PIRNR" id="PIRNR016089"/>
    </source>
</evidence>
<keyword evidence="6 11" id="KW-1133">Transmembrane helix</keyword>
<keyword evidence="13" id="KW-1185">Reference proteome</keyword>
<evidence type="ECO:0000256" key="6">
    <source>
        <dbReference type="ARBA" id="ARBA00022989"/>
    </source>
</evidence>
<keyword evidence="3 11" id="KW-0812">Transmembrane</keyword>
<evidence type="ECO:0000256" key="7">
    <source>
        <dbReference type="ARBA" id="ARBA00023136"/>
    </source>
</evidence>
<evidence type="ECO:0000256" key="11">
    <source>
        <dbReference type="SAM" id="Phobius"/>
    </source>
</evidence>
<gene>
    <name evidence="12" type="ORF">PV09_06997</name>
</gene>
<feature type="region of interest" description="Disordered" evidence="10">
    <location>
        <begin position="226"/>
        <end position="249"/>
    </location>
</feature>
<keyword evidence="7 9" id="KW-0472">Membrane</keyword>
<dbReference type="STRING" id="253628.A0A0D2AQU1"/>
<evidence type="ECO:0000256" key="1">
    <source>
        <dbReference type="ARBA" id="ARBA00004648"/>
    </source>
</evidence>
<sequence>MHSALVRAQNVFGYFTTVATVVAAIIALSAFVVPQAPTATLKMRNVQVAKGRPHYYSTKKEEYAHVRFDLDADLSSLYNWNTKQVFVFVKAVYPSTNASAPPSEAIIWDAILPSPLAPWHQNQYIHPAAAAPPSHTTDKWGNKKVVSRPGLTYSGTRRPGILKLSNQKPKYVITDYTGRIAERANATLELGWNVQPWVGPLTWNTKRDLGAWKKLEGGVSKPFDFPEVKGKKSEMGTVKGGENNRGKPA</sequence>
<protein>
    <recommendedName>
        <fullName evidence="9">Signal peptidase subunit 3</fullName>
    </recommendedName>
</protein>
<dbReference type="HOGENOM" id="CLU_068714_0_0_1"/>
<dbReference type="GO" id="GO:0005787">
    <property type="term" value="C:signal peptidase complex"/>
    <property type="evidence" value="ECO:0007669"/>
    <property type="project" value="UniProtKB-UniRule"/>
</dbReference>
<comment type="similarity">
    <text evidence="2 9">Belongs to the SPCS3 family.</text>
</comment>
<dbReference type="PANTHER" id="PTHR12804">
    <property type="entry name" value="MICROSOMAL SIGNAL PEPTIDASE 23 KD SUBUNIT SPC22/23"/>
    <property type="match status" value="1"/>
</dbReference>
<dbReference type="Proteomes" id="UP000053259">
    <property type="component" value="Unassembled WGS sequence"/>
</dbReference>
<accession>A0A0D2AQU1</accession>
<dbReference type="GO" id="GO:0006465">
    <property type="term" value="P:signal peptide processing"/>
    <property type="evidence" value="ECO:0007669"/>
    <property type="project" value="UniProtKB-UniRule"/>
</dbReference>
<reference evidence="12 13" key="1">
    <citation type="submission" date="2015-01" db="EMBL/GenBank/DDBJ databases">
        <title>The Genome Sequence of Ochroconis gallopava CBS43764.</title>
        <authorList>
            <consortium name="The Broad Institute Genomics Platform"/>
            <person name="Cuomo C."/>
            <person name="de Hoog S."/>
            <person name="Gorbushina A."/>
            <person name="Stielow B."/>
            <person name="Teixiera M."/>
            <person name="Abouelleil A."/>
            <person name="Chapman S.B."/>
            <person name="Priest M."/>
            <person name="Young S.K."/>
            <person name="Wortman J."/>
            <person name="Nusbaum C."/>
            <person name="Birren B."/>
        </authorList>
    </citation>
    <scope>NUCLEOTIDE SEQUENCE [LARGE SCALE GENOMIC DNA]</scope>
    <source>
        <strain evidence="12 13">CBS 43764</strain>
    </source>
</reference>
<comment type="subcellular location">
    <subcellularLocation>
        <location evidence="1">Endoplasmic reticulum membrane</location>
        <topology evidence="1">Single-pass type II membrane protein</topology>
    </subcellularLocation>
</comment>
<evidence type="ECO:0000256" key="8">
    <source>
        <dbReference type="ARBA" id="ARBA00045670"/>
    </source>
</evidence>
<evidence type="ECO:0000256" key="5">
    <source>
        <dbReference type="ARBA" id="ARBA00022968"/>
    </source>
</evidence>
<dbReference type="PANTHER" id="PTHR12804:SF0">
    <property type="entry name" value="SIGNAL PEPTIDASE COMPLEX SUBUNIT 3"/>
    <property type="match status" value="1"/>
</dbReference>
<evidence type="ECO:0000256" key="4">
    <source>
        <dbReference type="ARBA" id="ARBA00022824"/>
    </source>
</evidence>
<dbReference type="InParanoid" id="A0A0D2AQU1"/>
<evidence type="ECO:0000256" key="2">
    <source>
        <dbReference type="ARBA" id="ARBA00009289"/>
    </source>
</evidence>
<feature type="transmembrane region" description="Helical" evidence="11">
    <location>
        <begin position="12"/>
        <end position="33"/>
    </location>
</feature>
<dbReference type="GO" id="GO:0045047">
    <property type="term" value="P:protein targeting to ER"/>
    <property type="evidence" value="ECO:0007669"/>
    <property type="project" value="TreeGrafter"/>
</dbReference>
<dbReference type="AlphaFoldDB" id="A0A0D2AQU1"/>
<evidence type="ECO:0000256" key="10">
    <source>
        <dbReference type="SAM" id="MobiDB-lite"/>
    </source>
</evidence>
<dbReference type="VEuPathDB" id="FungiDB:PV09_06997"/>
<comment type="function">
    <text evidence="8">Essential component of the signal peptidase complex (SPC) which catalyzes the cleavage of N-terminal signal sequences from nascent proteins as they are translocated into the lumen of the endoplasmic reticulum. Essential for the SPC catalytic activity, possibly by stabilizing and positioning the active center of the complex close to the lumenal surface. Essential for viability.</text>
</comment>
<name>A0A0D2AQU1_9PEZI</name>
<dbReference type="RefSeq" id="XP_016211388.1">
    <property type="nucleotide sequence ID" value="XM_016360711.1"/>
</dbReference>
<dbReference type="GeneID" id="27314970"/>
<evidence type="ECO:0000256" key="3">
    <source>
        <dbReference type="ARBA" id="ARBA00022692"/>
    </source>
</evidence>
<organism evidence="12 13">
    <name type="scientific">Verruconis gallopava</name>
    <dbReference type="NCBI Taxonomy" id="253628"/>
    <lineage>
        <taxon>Eukaryota</taxon>
        <taxon>Fungi</taxon>
        <taxon>Dikarya</taxon>
        <taxon>Ascomycota</taxon>
        <taxon>Pezizomycotina</taxon>
        <taxon>Dothideomycetes</taxon>
        <taxon>Pleosporomycetidae</taxon>
        <taxon>Venturiales</taxon>
        <taxon>Sympoventuriaceae</taxon>
        <taxon>Verruconis</taxon>
    </lineage>
</organism>
<dbReference type="Pfam" id="PF04573">
    <property type="entry name" value="SPC22"/>
    <property type="match status" value="2"/>
</dbReference>
<dbReference type="EMBL" id="KN847554">
    <property type="protein sequence ID" value="KIW01519.1"/>
    <property type="molecule type" value="Genomic_DNA"/>
</dbReference>
<evidence type="ECO:0000313" key="12">
    <source>
        <dbReference type="EMBL" id="KIW01519.1"/>
    </source>
</evidence>
<dbReference type="PIRSF" id="PIRSF016089">
    <property type="entry name" value="SPC22"/>
    <property type="match status" value="1"/>
</dbReference>
<dbReference type="InterPro" id="IPR007653">
    <property type="entry name" value="SPC3"/>
</dbReference>
<dbReference type="OrthoDB" id="10261524at2759"/>
<evidence type="ECO:0000313" key="13">
    <source>
        <dbReference type="Proteomes" id="UP000053259"/>
    </source>
</evidence>
<proteinExistence type="inferred from homology"/>
<dbReference type="FunCoup" id="A0A0D2AQU1">
    <property type="interactions" value="418"/>
</dbReference>